<dbReference type="GO" id="GO:0016787">
    <property type="term" value="F:hydrolase activity"/>
    <property type="evidence" value="ECO:0007669"/>
    <property type="project" value="UniProtKB-KW"/>
</dbReference>
<dbReference type="InParanoid" id="A0A3A9JN28"/>
<dbReference type="SMART" id="SM00849">
    <property type="entry name" value="Lactamase_B"/>
    <property type="match status" value="1"/>
</dbReference>
<feature type="region of interest" description="Disordered" evidence="1">
    <location>
        <begin position="46"/>
        <end position="80"/>
    </location>
</feature>
<comment type="caution">
    <text evidence="3">The sequence shown here is derived from an EMBL/GenBank/DDBJ whole genome shotgun (WGS) entry which is preliminary data.</text>
</comment>
<protein>
    <submittedName>
        <fullName evidence="3">MBL fold metallo-hydrolase</fullName>
    </submittedName>
</protein>
<dbReference type="InterPro" id="IPR036866">
    <property type="entry name" value="RibonucZ/Hydroxyglut_hydro"/>
</dbReference>
<gene>
    <name evidence="3" type="ORF">D6Z83_01490</name>
    <name evidence="4" type="ORF">EBE87_18400</name>
</gene>
<dbReference type="SUPFAM" id="SSF56281">
    <property type="entry name" value="Metallo-hydrolase/oxidoreductase"/>
    <property type="match status" value="1"/>
</dbReference>
<dbReference type="PANTHER" id="PTHR43717:SF1">
    <property type="entry name" value="ANAEROBIC NITRIC OXIDE REDUCTASE FLAVORUBREDOXIN"/>
    <property type="match status" value="1"/>
</dbReference>
<evidence type="ECO:0000313" key="6">
    <source>
        <dbReference type="Proteomes" id="UP000278036"/>
    </source>
</evidence>
<keyword evidence="3" id="KW-0378">Hydrolase</keyword>
<keyword evidence="5" id="KW-1185">Reference proteome</keyword>
<dbReference type="InterPro" id="IPR001279">
    <property type="entry name" value="Metallo-B-lactamas"/>
</dbReference>
<evidence type="ECO:0000259" key="2">
    <source>
        <dbReference type="SMART" id="SM00849"/>
    </source>
</evidence>
<reference evidence="3 6" key="1">
    <citation type="submission" date="2018-09" db="EMBL/GenBank/DDBJ databases">
        <title>Roseomonas sp. nov., isolated from feces of Tibetan antelopes in the Qinghai-Tibet plateau, China.</title>
        <authorList>
            <person name="Tian Z."/>
        </authorList>
    </citation>
    <scope>NUCLEOTIDE SEQUENCE [LARGE SCALE GENOMIC DNA]</scope>
    <source>
        <strain evidence="4 5">Z23</strain>
        <strain evidence="3 6">Z24</strain>
    </source>
</reference>
<dbReference type="Proteomes" id="UP000278036">
    <property type="component" value="Unassembled WGS sequence"/>
</dbReference>
<accession>A0A3A9JN28</accession>
<evidence type="ECO:0000313" key="5">
    <source>
        <dbReference type="Proteomes" id="UP000274097"/>
    </source>
</evidence>
<dbReference type="Gene3D" id="3.60.15.10">
    <property type="entry name" value="Ribonuclease Z/Hydroxyacylglutathione hydrolase-like"/>
    <property type="match status" value="1"/>
</dbReference>
<evidence type="ECO:0000313" key="3">
    <source>
        <dbReference type="EMBL" id="RKK05935.1"/>
    </source>
</evidence>
<dbReference type="Proteomes" id="UP000274097">
    <property type="component" value="Unassembled WGS sequence"/>
</dbReference>
<dbReference type="EMBL" id="RFLX01000015">
    <property type="protein sequence ID" value="RMI19841.1"/>
    <property type="molecule type" value="Genomic_DNA"/>
</dbReference>
<feature type="domain" description="Metallo-beta-lactamase" evidence="2">
    <location>
        <begin position="107"/>
        <end position="294"/>
    </location>
</feature>
<organism evidence="3 6">
    <name type="scientific">Teichococcus wenyumeiae</name>
    <dbReference type="NCBI Taxonomy" id="2478470"/>
    <lineage>
        <taxon>Bacteria</taxon>
        <taxon>Pseudomonadati</taxon>
        <taxon>Pseudomonadota</taxon>
        <taxon>Alphaproteobacteria</taxon>
        <taxon>Acetobacterales</taxon>
        <taxon>Roseomonadaceae</taxon>
        <taxon>Roseomonas</taxon>
    </lineage>
</organism>
<dbReference type="PANTHER" id="PTHR43717">
    <property type="entry name" value="ANAEROBIC NITRIC OXIDE REDUCTASE FLAVORUBREDOXIN"/>
    <property type="match status" value="1"/>
</dbReference>
<proteinExistence type="predicted"/>
<evidence type="ECO:0000256" key="1">
    <source>
        <dbReference type="SAM" id="MobiDB-lite"/>
    </source>
</evidence>
<name>A0A3A9JN28_9PROT</name>
<dbReference type="EMBL" id="RAQU01000007">
    <property type="protein sequence ID" value="RKK05935.1"/>
    <property type="molecule type" value="Genomic_DNA"/>
</dbReference>
<dbReference type="AlphaFoldDB" id="A0A3A9JN28"/>
<sequence length="328" mass="36555">MARRTLLRLSQKPGSLFCHGRKRERLVGCDTDAGPMPCSIRYVAPNPNPPKGSAGTMKSQDPDKDGHVGHAHGGAFGQTGELPRAITPDCLWTGRCLASSVPDMHAHYSLYLLKGSTKTILIDTGHPIHWDAVRRDVDTFLAGRSIDYIFPTHSELPHSGLLERWMREFPEAVAVGDLRDYPLYYPSLQKRFRHVAAGDTLDLGDRQFLFLPPVWRDLPDTLWAFDTKDRILFLSDACAYFHAHVPGQCDHLSSEIAPPDIAMMQDFNDKALHWPKFTDSRPTFPEMDELIARLRPRLLAGAHGCVVDTPESTLPLFKQGIAMGPVAA</sequence>
<evidence type="ECO:0000313" key="4">
    <source>
        <dbReference type="EMBL" id="RMI19841.1"/>
    </source>
</evidence>
<dbReference type="Pfam" id="PF00753">
    <property type="entry name" value="Lactamase_B"/>
    <property type="match status" value="1"/>
</dbReference>